<protein>
    <submittedName>
        <fullName evidence="2">Uncharacterized protein</fullName>
    </submittedName>
</protein>
<feature type="compositionally biased region" description="Basic and acidic residues" evidence="1">
    <location>
        <begin position="28"/>
        <end position="44"/>
    </location>
</feature>
<feature type="region of interest" description="Disordered" evidence="1">
    <location>
        <begin position="1"/>
        <end position="44"/>
    </location>
</feature>
<organism evidence="2">
    <name type="scientific">Lotharella oceanica</name>
    <dbReference type="NCBI Taxonomy" id="641309"/>
    <lineage>
        <taxon>Eukaryota</taxon>
        <taxon>Sar</taxon>
        <taxon>Rhizaria</taxon>
        <taxon>Cercozoa</taxon>
        <taxon>Chlorarachniophyceae</taxon>
        <taxon>Lotharella</taxon>
    </lineage>
</organism>
<proteinExistence type="predicted"/>
<sequence length="175" mass="19954">MKKKKRKIKEEEAKREEEEEEDKEEKEEEKKPLEFHTGFDEKQHTITWGATTTLRDAFASVHQFKDSTKHCTSKSPARTEWIDYIWYSEESLSLSKLSDTTTPEQPMPNKTEPSDHRPIGCVFQFKPAAAAAAGRDHGNQHLPRSATPSDTATARRLEIKPATPMIRASSTPDML</sequence>
<evidence type="ECO:0000313" key="2">
    <source>
        <dbReference type="EMBL" id="CAD9768688.1"/>
    </source>
</evidence>
<dbReference type="SUPFAM" id="SSF56219">
    <property type="entry name" value="DNase I-like"/>
    <property type="match status" value="1"/>
</dbReference>
<gene>
    <name evidence="2" type="ORF">LSP00402_LOCUS12668</name>
</gene>
<feature type="region of interest" description="Disordered" evidence="1">
    <location>
        <begin position="96"/>
        <end position="175"/>
    </location>
</feature>
<evidence type="ECO:0000256" key="1">
    <source>
        <dbReference type="SAM" id="MobiDB-lite"/>
    </source>
</evidence>
<feature type="compositionally biased region" description="Acidic residues" evidence="1">
    <location>
        <begin position="17"/>
        <end position="27"/>
    </location>
</feature>
<dbReference type="AlphaFoldDB" id="A0A7S2TSS5"/>
<dbReference type="Gene3D" id="3.60.10.10">
    <property type="entry name" value="Endonuclease/exonuclease/phosphatase"/>
    <property type="match status" value="1"/>
</dbReference>
<name>A0A7S2TSS5_9EUKA</name>
<dbReference type="InterPro" id="IPR036691">
    <property type="entry name" value="Endo/exonu/phosph_ase_sf"/>
</dbReference>
<reference evidence="2" key="1">
    <citation type="submission" date="2021-01" db="EMBL/GenBank/DDBJ databases">
        <authorList>
            <person name="Corre E."/>
            <person name="Pelletier E."/>
            <person name="Niang G."/>
            <person name="Scheremetjew M."/>
            <person name="Finn R."/>
            <person name="Kale V."/>
            <person name="Holt S."/>
            <person name="Cochrane G."/>
            <person name="Meng A."/>
            <person name="Brown T."/>
            <person name="Cohen L."/>
        </authorList>
    </citation>
    <scope>NUCLEOTIDE SEQUENCE</scope>
    <source>
        <strain evidence="2">CCMP622</strain>
    </source>
</reference>
<dbReference type="EMBL" id="HBHP01020397">
    <property type="protein sequence ID" value="CAD9768688.1"/>
    <property type="molecule type" value="Transcribed_RNA"/>
</dbReference>
<accession>A0A7S2TSS5</accession>